<reference evidence="2 3" key="1">
    <citation type="journal article" date="2024" name="J. Plant Pathol.">
        <title>Sequence and assembly of the genome of Seiridium unicorne, isolate CBS 538.82, causal agent of cypress canker disease.</title>
        <authorList>
            <person name="Scali E."/>
            <person name="Rocca G.D."/>
            <person name="Danti R."/>
            <person name="Garbelotto M."/>
            <person name="Barberini S."/>
            <person name="Baroncelli R."/>
            <person name="Emiliani G."/>
        </authorList>
    </citation>
    <scope>NUCLEOTIDE SEQUENCE [LARGE SCALE GENOMIC DNA]</scope>
    <source>
        <strain evidence="2 3">BM-138-508</strain>
    </source>
</reference>
<protein>
    <submittedName>
        <fullName evidence="2">LTD domain-containing protein</fullName>
    </submittedName>
</protein>
<keyword evidence="1" id="KW-0812">Transmembrane</keyword>
<sequence>MSSLEKLGEGDINDFSSYVTIRNLSDYDFGLIDYDCKYGLWPRDQPLNTIEARTTQRIHLKDRPGLNGSSGWVQFEVRLERGTETFRLDFADPLSFFSGNSLQASSSNSSVLSVSVTGFNGKRHPLYGYVDVQVLSPRALKSSAVVDWPQGSDDTVKRTTQFDNPLRANYEIGFDLPGGTLFDKEPIHESIVIAALIQSQIYVPRGTTYNNLNSKQWEYIRGLVWNDDPSCFLFQDRSDSNHQYSDGSAWALDFLRGSKGCMIQRSHFGDLQFLHAMGAYEGEKPQDTKAKLMKWLELMYKLACGDQGVSDQDQLKEHFKEPEYFNNLTSPSHDNTLRQLLLANTPNFPQTDVRKRALGTIMHIISDSYAIGHTQRVLKNGGDYAGRDGNGYYRFRPGTYGTWGPIVTFHNYSSSSTRHSHYDGLEDQGLPIPKDLNSFNSIIGARDAITTCTRLINYWAQKKNWDGEVQEFLDTEVFALHENAQPSNGLVDQTEPIFASTTYTLQVTRQHNVDCDLQFKPGLQQKLASLEEGIYPAVTRGRRSLRGPLTPRSSLFVLCIILAAIVLSLGGMHVYKYVF</sequence>
<organism evidence="2 3">
    <name type="scientific">Seiridium unicorne</name>
    <dbReference type="NCBI Taxonomy" id="138068"/>
    <lineage>
        <taxon>Eukaryota</taxon>
        <taxon>Fungi</taxon>
        <taxon>Dikarya</taxon>
        <taxon>Ascomycota</taxon>
        <taxon>Pezizomycotina</taxon>
        <taxon>Sordariomycetes</taxon>
        <taxon>Xylariomycetidae</taxon>
        <taxon>Amphisphaeriales</taxon>
        <taxon>Sporocadaceae</taxon>
        <taxon>Seiridium</taxon>
    </lineage>
</organism>
<keyword evidence="1" id="KW-1133">Transmembrane helix</keyword>
<evidence type="ECO:0000313" key="3">
    <source>
        <dbReference type="Proteomes" id="UP001408356"/>
    </source>
</evidence>
<feature type="transmembrane region" description="Helical" evidence="1">
    <location>
        <begin position="555"/>
        <end position="575"/>
    </location>
</feature>
<dbReference type="Gene3D" id="2.60.270.50">
    <property type="match status" value="1"/>
</dbReference>
<accession>A0ABR2UZ16</accession>
<name>A0ABR2UZ16_9PEZI</name>
<evidence type="ECO:0000313" key="2">
    <source>
        <dbReference type="EMBL" id="KAK9419929.1"/>
    </source>
</evidence>
<dbReference type="Proteomes" id="UP001408356">
    <property type="component" value="Unassembled WGS sequence"/>
</dbReference>
<keyword evidence="1" id="KW-0472">Membrane</keyword>
<dbReference type="EMBL" id="JARVKF010000279">
    <property type="protein sequence ID" value="KAK9419929.1"/>
    <property type="molecule type" value="Genomic_DNA"/>
</dbReference>
<evidence type="ECO:0000256" key="1">
    <source>
        <dbReference type="SAM" id="Phobius"/>
    </source>
</evidence>
<keyword evidence="3" id="KW-1185">Reference proteome</keyword>
<comment type="caution">
    <text evidence="2">The sequence shown here is derived from an EMBL/GenBank/DDBJ whole genome shotgun (WGS) entry which is preliminary data.</text>
</comment>
<proteinExistence type="predicted"/>
<gene>
    <name evidence="2" type="ORF">SUNI508_06935</name>
</gene>